<dbReference type="Gene3D" id="2.60.120.20">
    <property type="match status" value="1"/>
</dbReference>
<reference evidence="4" key="2">
    <citation type="submission" date="2024-01" db="EMBL/GenBank/DDBJ databases">
        <authorList>
            <person name="Zhang X.-A."/>
            <person name="Zhang J.-T."/>
            <person name="Hu Z.-Y."/>
            <person name="Liu W."/>
        </authorList>
    </citation>
    <scope>NUCLEOTIDE SEQUENCE</scope>
    <source>
        <strain evidence="4">Astro_6</strain>
    </source>
</reference>
<comment type="subcellular location">
    <subcellularLocation>
        <location evidence="1">Virion</location>
    </subcellularLocation>
</comment>
<dbReference type="InterPro" id="IPR029053">
    <property type="entry name" value="Viral_coat"/>
</dbReference>
<evidence type="ECO:0000256" key="1">
    <source>
        <dbReference type="ARBA" id="ARBA00004328"/>
    </source>
</evidence>
<feature type="region of interest" description="Disordered" evidence="3">
    <location>
        <begin position="59"/>
        <end position="84"/>
    </location>
</feature>
<proteinExistence type="predicted"/>
<organism evidence="4">
    <name type="scientific">Crocidura lasiura astrovirus</name>
    <dbReference type="NCBI Taxonomy" id="3139461"/>
    <lineage>
        <taxon>Viruses</taxon>
        <taxon>Riboviria</taxon>
        <taxon>Orthornavirae</taxon>
        <taxon>Pisuviricota</taxon>
        <taxon>Stelpaviricetes</taxon>
        <taxon>Stellavirales</taxon>
        <taxon>Astroviridae</taxon>
    </lineage>
</organism>
<dbReference type="GO" id="GO:0044423">
    <property type="term" value="C:virion component"/>
    <property type="evidence" value="ECO:0007669"/>
    <property type="project" value="UniProtKB-KW"/>
</dbReference>
<evidence type="ECO:0000313" key="4">
    <source>
        <dbReference type="EMBL" id="WZI33167.1"/>
    </source>
</evidence>
<reference evidence="4" key="1">
    <citation type="journal article" date="2024" name="NPJ Biofilms Microbiomes">
        <title>Decoding the RNA viromes in shrew lungs along the eastern coast of China.</title>
        <authorList>
            <person name="Zhang J.T."/>
            <person name="Hu Z.Y."/>
            <person name="Tang F."/>
            <person name="Liu Y.T."/>
            <person name="Tan W.L."/>
            <person name="Ma X.F."/>
            <person name="Zhang Y.F."/>
            <person name="Si G.Q."/>
            <person name="Zhang L."/>
            <person name="Zhang M.Q."/>
            <person name="Peng C."/>
            <person name="Fu B.K."/>
            <person name="Fang L.Q."/>
            <person name="Zhang X.A."/>
            <person name="Liu W."/>
        </authorList>
    </citation>
    <scope>NUCLEOTIDE SEQUENCE</scope>
    <source>
        <strain evidence="4">Astro_6</strain>
    </source>
</reference>
<dbReference type="EMBL" id="PP272491">
    <property type="protein sequence ID" value="WZI33167.1"/>
    <property type="molecule type" value="Viral_cRNA"/>
</dbReference>
<dbReference type="SUPFAM" id="SSF88633">
    <property type="entry name" value="Positive stranded ssRNA viruses"/>
    <property type="match status" value="1"/>
</dbReference>
<protein>
    <submittedName>
        <fullName evidence="4">Capsid protein</fullName>
    </submittedName>
</protein>
<keyword evidence="2" id="KW-0946">Virion</keyword>
<name>A0AB38ZJN0_9VIRU</name>
<sequence length="379" mass="40760">MPVINGIYYAPGRPLPPRPRRRRRALPVLPVLPVPSPRPVRRQAVVATRLPANIAMPIASTRLPRRRRNRRRRNSPRSQNANRINANLPSIIQAKERVATITVSPETVPGTLLLTLPANPTSAPRSGVIATQYDSWSGHCEMEVETTGNAFSKNYVALKHAPNGDPSRIPLGSDALLNFAEAGSRPLEATRLQLDSNQSSRVAAPWSLSYNPKKPIIDTDPSECNNGVFVIVANGTPGTETVTLTVRLSYRFMLYGPVYEKQVADTSASIFGDTPSLDAPFPPTARVFGTGIISHTDNTVTLKKGRYLSSYLVAGAGITAAPNITSSDSTITLTARSAEDTQVLANYVVNANASTTIAFPPVVATSLSQVTFTVAPFTA</sequence>
<evidence type="ECO:0000256" key="3">
    <source>
        <dbReference type="SAM" id="MobiDB-lite"/>
    </source>
</evidence>
<feature type="compositionally biased region" description="Basic residues" evidence="3">
    <location>
        <begin position="63"/>
        <end position="75"/>
    </location>
</feature>
<accession>A0AB38ZJN0</accession>
<evidence type="ECO:0000256" key="2">
    <source>
        <dbReference type="ARBA" id="ARBA00022844"/>
    </source>
</evidence>